<keyword evidence="7 10" id="KW-0406">Ion transport</keyword>
<dbReference type="Gene3D" id="6.10.140.1330">
    <property type="match status" value="1"/>
</dbReference>
<dbReference type="GO" id="GO:0098719">
    <property type="term" value="P:sodium ion import across plasma membrane"/>
    <property type="evidence" value="ECO:0007669"/>
    <property type="project" value="TreeGrafter"/>
</dbReference>
<comment type="subcellular location">
    <subcellularLocation>
        <location evidence="1 10">Cell membrane</location>
        <topology evidence="1 10">Multi-pass membrane protein</topology>
    </subcellularLocation>
</comment>
<evidence type="ECO:0000256" key="10">
    <source>
        <dbReference type="RuleBase" id="RU366002"/>
    </source>
</evidence>
<proteinExistence type="inferred from homology"/>
<dbReference type="STRING" id="479431.Namu_3026"/>
<name>C8XAW0_NAKMY</name>
<evidence type="ECO:0000256" key="1">
    <source>
        <dbReference type="ARBA" id="ARBA00004651"/>
    </source>
</evidence>
<dbReference type="HOGENOM" id="CLU_005912_8_2_11"/>
<evidence type="ECO:0000256" key="3">
    <source>
        <dbReference type="ARBA" id="ARBA00022475"/>
    </source>
</evidence>
<dbReference type="GO" id="GO:0015386">
    <property type="term" value="F:potassium:proton antiporter activity"/>
    <property type="evidence" value="ECO:0007669"/>
    <property type="project" value="TreeGrafter"/>
</dbReference>
<dbReference type="InParanoid" id="C8XAW0"/>
<evidence type="ECO:0000256" key="5">
    <source>
        <dbReference type="ARBA" id="ARBA00022989"/>
    </source>
</evidence>
<evidence type="ECO:0000256" key="11">
    <source>
        <dbReference type="SAM" id="MobiDB-lite"/>
    </source>
</evidence>
<dbReference type="PANTHER" id="PTHR10110:SF86">
    <property type="entry name" value="SODIUM_HYDROGEN EXCHANGER 7"/>
    <property type="match status" value="1"/>
</dbReference>
<dbReference type="GO" id="GO:0005886">
    <property type="term" value="C:plasma membrane"/>
    <property type="evidence" value="ECO:0007669"/>
    <property type="project" value="UniProtKB-SubCell"/>
</dbReference>
<organism evidence="13 14">
    <name type="scientific">Nakamurella multipartita (strain ATCC 700099 / DSM 44233 / CIP 104796 / JCM 9543 / NBRC 105858 / Y-104)</name>
    <name type="common">Microsphaera multipartita</name>
    <dbReference type="NCBI Taxonomy" id="479431"/>
    <lineage>
        <taxon>Bacteria</taxon>
        <taxon>Bacillati</taxon>
        <taxon>Actinomycetota</taxon>
        <taxon>Actinomycetes</taxon>
        <taxon>Nakamurellales</taxon>
        <taxon>Nakamurellaceae</taxon>
        <taxon>Nakamurella</taxon>
    </lineage>
</organism>
<feature type="transmembrane region" description="Helical" evidence="10">
    <location>
        <begin position="369"/>
        <end position="389"/>
    </location>
</feature>
<keyword evidence="5 10" id="KW-1133">Transmembrane helix</keyword>
<keyword evidence="9 10" id="KW-0739">Sodium transport</keyword>
<evidence type="ECO:0000256" key="8">
    <source>
        <dbReference type="ARBA" id="ARBA00023136"/>
    </source>
</evidence>
<keyword evidence="10" id="KW-0050">Antiport</keyword>
<dbReference type="GO" id="GO:0051453">
    <property type="term" value="P:regulation of intracellular pH"/>
    <property type="evidence" value="ECO:0007669"/>
    <property type="project" value="TreeGrafter"/>
</dbReference>
<dbReference type="InterPro" id="IPR018422">
    <property type="entry name" value="Cation/H_exchanger_CPA1"/>
</dbReference>
<dbReference type="FunCoup" id="C8XAW0">
    <property type="interactions" value="210"/>
</dbReference>
<dbReference type="Pfam" id="PF00999">
    <property type="entry name" value="Na_H_Exchanger"/>
    <property type="match status" value="1"/>
</dbReference>
<feature type="region of interest" description="Disordered" evidence="11">
    <location>
        <begin position="525"/>
        <end position="552"/>
    </location>
</feature>
<keyword evidence="14" id="KW-1185">Reference proteome</keyword>
<dbReference type="InterPro" id="IPR006153">
    <property type="entry name" value="Cation/H_exchanger_TM"/>
</dbReference>
<dbReference type="NCBIfam" id="TIGR00831">
    <property type="entry name" value="a_cpa1"/>
    <property type="match status" value="1"/>
</dbReference>
<reference evidence="13 14" key="2">
    <citation type="journal article" date="2010" name="Stand. Genomic Sci.">
        <title>Complete genome sequence of Nakamurella multipartita type strain (Y-104).</title>
        <authorList>
            <person name="Tice H."/>
            <person name="Mayilraj S."/>
            <person name="Sims D."/>
            <person name="Lapidus A."/>
            <person name="Nolan M."/>
            <person name="Lucas S."/>
            <person name="Glavina Del Rio T."/>
            <person name="Copeland A."/>
            <person name="Cheng J.F."/>
            <person name="Meincke L."/>
            <person name="Bruce D."/>
            <person name="Goodwin L."/>
            <person name="Pitluck S."/>
            <person name="Ivanova N."/>
            <person name="Mavromatis K."/>
            <person name="Ovchinnikova G."/>
            <person name="Pati A."/>
            <person name="Chen A."/>
            <person name="Palaniappan K."/>
            <person name="Land M."/>
            <person name="Hauser L."/>
            <person name="Chang Y.J."/>
            <person name="Jeffries C.D."/>
            <person name="Detter J.C."/>
            <person name="Brettin T."/>
            <person name="Rohde M."/>
            <person name="Goker M."/>
            <person name="Bristow J."/>
            <person name="Eisen J.A."/>
            <person name="Markowitz V."/>
            <person name="Hugenholtz P."/>
            <person name="Kyrpides N.C."/>
            <person name="Klenk H.P."/>
            <person name="Chen F."/>
        </authorList>
    </citation>
    <scope>NUCLEOTIDE SEQUENCE [LARGE SCALE GENOMIC DNA]</scope>
    <source>
        <strain evidence="14">ATCC 700099 / DSM 44233 / CIP 104796 / JCM 9543 / NBRC 105858 / Y-104</strain>
    </source>
</reference>
<evidence type="ECO:0000256" key="6">
    <source>
        <dbReference type="ARBA" id="ARBA00023053"/>
    </source>
</evidence>
<evidence type="ECO:0000256" key="2">
    <source>
        <dbReference type="ARBA" id="ARBA00022448"/>
    </source>
</evidence>
<keyword evidence="8 10" id="KW-0472">Membrane</keyword>
<feature type="transmembrane region" description="Helical" evidence="10">
    <location>
        <begin position="155"/>
        <end position="176"/>
    </location>
</feature>
<protein>
    <submittedName>
        <fullName evidence="13">Na+/H+ antiporter</fullName>
    </submittedName>
</protein>
<evidence type="ECO:0000256" key="7">
    <source>
        <dbReference type="ARBA" id="ARBA00023065"/>
    </source>
</evidence>
<reference evidence="14" key="1">
    <citation type="submission" date="2009-09" db="EMBL/GenBank/DDBJ databases">
        <title>The complete genome of Nakamurella multipartita DSM 44233.</title>
        <authorList>
            <consortium name="US DOE Joint Genome Institute (JGI-PGF)"/>
            <person name="Lucas S."/>
            <person name="Copeland A."/>
            <person name="Lapidus A."/>
            <person name="Glavina del Rio T."/>
            <person name="Dalin E."/>
            <person name="Tice H."/>
            <person name="Bruce D."/>
            <person name="Goodwin L."/>
            <person name="Pitluck S."/>
            <person name="Kyrpides N."/>
            <person name="Mavromatis K."/>
            <person name="Ivanova N."/>
            <person name="Ovchinnikova G."/>
            <person name="Sims D."/>
            <person name="Meincke L."/>
            <person name="Brettin T."/>
            <person name="Detter J.C."/>
            <person name="Han C."/>
            <person name="Larimer F."/>
            <person name="Land M."/>
            <person name="Hauser L."/>
            <person name="Markowitz V."/>
            <person name="Cheng J.-F."/>
            <person name="Hugenholtz P."/>
            <person name="Woyke T."/>
            <person name="Wu D."/>
            <person name="Klenk H.-P."/>
            <person name="Eisen J.A."/>
        </authorList>
    </citation>
    <scope>NUCLEOTIDE SEQUENCE [LARGE SCALE GENOMIC DNA]</scope>
    <source>
        <strain evidence="14">ATCC 700099 / DSM 44233 / CIP 104796 / JCM 9543 / NBRC 105858 / Y-104</strain>
    </source>
</reference>
<accession>C8XAW0</accession>
<dbReference type="EMBL" id="CP001737">
    <property type="protein sequence ID" value="ACV79363.1"/>
    <property type="molecule type" value="Genomic_DNA"/>
</dbReference>
<keyword evidence="3 10" id="KW-1003">Cell membrane</keyword>
<dbReference type="AlphaFoldDB" id="C8XAW0"/>
<sequence length="552" mass="58665">MPAVEPLIFLVIGVVAVNGIAGRIGVPAPILLLVAGVGVSFIPGVPEVQVEPEVVLTVLIPPLLFAAATEASVVALRGLLRSITQLAVGMVLVTAFAVAAVAYLLIPGIPFAAALALGAIVAPPDAVAAIAVARRAGLPRRVVTVLEGESLFNDATSLVLLRVALVGLAVGTMSWGEAVLEFAWATAGGILVGGVVGVVLSWARRHTGSTLATTALSLVAPFVADQLGEAAQASGILAVVVAGLVLGYRAPYDLKPQVRLTLTATWSTVQYVLEGTVFALIGLQLWAIVTAPDIGRRPVVLISGAILLTVILIRPVWIFLLNWAGRLLRRPGSFDDWRPLAAVSWAGMRGVVSLAAAQTLPLDTPYRSLLLTCTIAVILGTLVVQGLTLPTVIKWLHFPGDPAAEIDAERMAARDEANRAIAAAVEREIAENDVPADRARRMRLWVETRDWRTLAEDPRSASDTGRSRLHRLADWNRDMMNIERDVFVGLRNSGRISEEVMREIEYGLDLEEALLDQRLDVATGHLDQLRSTRDDPADDPPGSPPDRATGPA</sequence>
<evidence type="ECO:0000259" key="12">
    <source>
        <dbReference type="Pfam" id="PF00999"/>
    </source>
</evidence>
<comment type="similarity">
    <text evidence="10">Belongs to the monovalent cation:proton antiporter 1 (CPA1) transporter (TC 2.A.36) family.</text>
</comment>
<feature type="transmembrane region" description="Helical" evidence="10">
    <location>
        <begin position="54"/>
        <end position="74"/>
    </location>
</feature>
<feature type="transmembrane region" description="Helical" evidence="10">
    <location>
        <begin position="112"/>
        <end position="134"/>
    </location>
</feature>
<dbReference type="eggNOG" id="COG0025">
    <property type="taxonomic scope" value="Bacteria"/>
</dbReference>
<keyword evidence="4 10" id="KW-0812">Transmembrane</keyword>
<feature type="domain" description="Cation/H+ exchanger transmembrane" evidence="12">
    <location>
        <begin position="15"/>
        <end position="395"/>
    </location>
</feature>
<keyword evidence="6 10" id="KW-0915">Sodium</keyword>
<feature type="transmembrane region" description="Helical" evidence="10">
    <location>
        <begin position="182"/>
        <end position="200"/>
    </location>
</feature>
<feature type="transmembrane region" description="Helical" evidence="10">
    <location>
        <begin position="7"/>
        <end position="34"/>
    </location>
</feature>
<comment type="function">
    <text evidence="10">Na(+)/H(+) antiporter that extrudes sodium in exchange for external protons.</text>
</comment>
<feature type="transmembrane region" description="Helical" evidence="10">
    <location>
        <begin position="230"/>
        <end position="250"/>
    </location>
</feature>
<evidence type="ECO:0000256" key="4">
    <source>
        <dbReference type="ARBA" id="ARBA00022692"/>
    </source>
</evidence>
<evidence type="ECO:0000256" key="9">
    <source>
        <dbReference type="ARBA" id="ARBA00023201"/>
    </source>
</evidence>
<feature type="transmembrane region" description="Helical" evidence="10">
    <location>
        <begin position="86"/>
        <end position="106"/>
    </location>
</feature>
<dbReference type="GO" id="GO:0015385">
    <property type="term" value="F:sodium:proton antiporter activity"/>
    <property type="evidence" value="ECO:0007669"/>
    <property type="project" value="InterPro"/>
</dbReference>
<evidence type="ECO:0000313" key="13">
    <source>
        <dbReference type="EMBL" id="ACV79363.1"/>
    </source>
</evidence>
<feature type="transmembrane region" description="Helical" evidence="10">
    <location>
        <begin position="301"/>
        <end position="325"/>
    </location>
</feature>
<keyword evidence="2 10" id="KW-0813">Transport</keyword>
<dbReference type="PANTHER" id="PTHR10110">
    <property type="entry name" value="SODIUM/HYDROGEN EXCHANGER"/>
    <property type="match status" value="1"/>
</dbReference>
<feature type="transmembrane region" description="Helical" evidence="10">
    <location>
        <begin position="207"/>
        <end position="224"/>
    </location>
</feature>
<evidence type="ECO:0000313" key="14">
    <source>
        <dbReference type="Proteomes" id="UP000002218"/>
    </source>
</evidence>
<gene>
    <name evidence="13" type="ordered locus">Namu_3026</name>
</gene>
<dbReference type="Proteomes" id="UP000002218">
    <property type="component" value="Chromosome"/>
</dbReference>
<dbReference type="RefSeq" id="WP_015748236.1">
    <property type="nucleotide sequence ID" value="NC_013235.1"/>
</dbReference>
<feature type="transmembrane region" description="Helical" evidence="10">
    <location>
        <begin position="271"/>
        <end position="289"/>
    </location>
</feature>
<dbReference type="InterPro" id="IPR004705">
    <property type="entry name" value="Cation/H_exchanger_CPA1_bac"/>
</dbReference>
<dbReference type="KEGG" id="nml:Namu_3026"/>